<dbReference type="Proteomes" id="UP001295444">
    <property type="component" value="Chromosome 11"/>
</dbReference>
<evidence type="ECO:0000313" key="2">
    <source>
        <dbReference type="EMBL" id="CAH2321468.1"/>
    </source>
</evidence>
<dbReference type="AlphaFoldDB" id="A0AAD1T8F8"/>
<keyword evidence="3" id="KW-1185">Reference proteome</keyword>
<feature type="region of interest" description="Disordered" evidence="1">
    <location>
        <begin position="33"/>
        <end position="59"/>
    </location>
</feature>
<organism evidence="2 3">
    <name type="scientific">Pelobates cultripes</name>
    <name type="common">Western spadefoot toad</name>
    <dbReference type="NCBI Taxonomy" id="61616"/>
    <lineage>
        <taxon>Eukaryota</taxon>
        <taxon>Metazoa</taxon>
        <taxon>Chordata</taxon>
        <taxon>Craniata</taxon>
        <taxon>Vertebrata</taxon>
        <taxon>Euteleostomi</taxon>
        <taxon>Amphibia</taxon>
        <taxon>Batrachia</taxon>
        <taxon>Anura</taxon>
        <taxon>Pelobatoidea</taxon>
        <taxon>Pelobatidae</taxon>
        <taxon>Pelobates</taxon>
    </lineage>
</organism>
<dbReference type="EMBL" id="OW240922">
    <property type="protein sequence ID" value="CAH2321468.1"/>
    <property type="molecule type" value="Genomic_DNA"/>
</dbReference>
<gene>
    <name evidence="2" type="ORF">PECUL_23A055974</name>
</gene>
<name>A0AAD1T8F8_PELCU</name>
<sequence>DAPTPIGYLQNTFATDNPVQSMSLHPTTHYRLRRTTTPPYTPHPKVKRSLPPIPYAPQHKVRCGDRHEWSWSESDKNQTQGNFSCPANQKCQVYNII</sequence>
<evidence type="ECO:0000313" key="3">
    <source>
        <dbReference type="Proteomes" id="UP001295444"/>
    </source>
</evidence>
<feature type="non-terminal residue" evidence="2">
    <location>
        <position position="1"/>
    </location>
</feature>
<protein>
    <submittedName>
        <fullName evidence="2">Uncharacterized protein</fullName>
    </submittedName>
</protein>
<reference evidence="2" key="1">
    <citation type="submission" date="2022-03" db="EMBL/GenBank/DDBJ databases">
        <authorList>
            <person name="Alioto T."/>
            <person name="Alioto T."/>
            <person name="Gomez Garrido J."/>
        </authorList>
    </citation>
    <scope>NUCLEOTIDE SEQUENCE</scope>
</reference>
<evidence type="ECO:0000256" key="1">
    <source>
        <dbReference type="SAM" id="MobiDB-lite"/>
    </source>
</evidence>
<accession>A0AAD1T8F8</accession>
<proteinExistence type="predicted"/>